<proteinExistence type="predicted"/>
<dbReference type="AlphaFoldDB" id="A0A150WLL7"/>
<sequence>MAQNQEHHPKPSQTHTPEGPPEEYINDHNDRIQPPPGPKQLAAPKPGVLTTIGKILSFLHR</sequence>
<evidence type="ECO:0000313" key="2">
    <source>
        <dbReference type="EMBL" id="KYG64782.1"/>
    </source>
</evidence>
<keyword evidence="3" id="KW-1185">Reference proteome</keyword>
<evidence type="ECO:0000313" key="3">
    <source>
        <dbReference type="Proteomes" id="UP000075320"/>
    </source>
</evidence>
<organism evidence="2 3">
    <name type="scientific">Bdellovibrio bacteriovorus</name>
    <dbReference type="NCBI Taxonomy" id="959"/>
    <lineage>
        <taxon>Bacteria</taxon>
        <taxon>Pseudomonadati</taxon>
        <taxon>Bdellovibrionota</taxon>
        <taxon>Bdellovibrionia</taxon>
        <taxon>Bdellovibrionales</taxon>
        <taxon>Pseudobdellovibrionaceae</taxon>
        <taxon>Bdellovibrio</taxon>
    </lineage>
</organism>
<dbReference type="Proteomes" id="UP000075320">
    <property type="component" value="Unassembled WGS sequence"/>
</dbReference>
<reference evidence="2 3" key="1">
    <citation type="submission" date="2016-03" db="EMBL/GenBank/DDBJ databases">
        <authorList>
            <person name="Ploux O."/>
        </authorList>
    </citation>
    <scope>NUCLEOTIDE SEQUENCE [LARGE SCALE GENOMIC DNA]</scope>
    <source>
        <strain evidence="2 3">R0</strain>
    </source>
</reference>
<accession>A0A150WLL7</accession>
<dbReference type="EMBL" id="LUKE01000002">
    <property type="protein sequence ID" value="KYG64782.1"/>
    <property type="molecule type" value="Genomic_DNA"/>
</dbReference>
<name>A0A150WLL7_BDEBC</name>
<protein>
    <submittedName>
        <fullName evidence="2">Uncharacterized protein</fullName>
    </submittedName>
</protein>
<dbReference type="RefSeq" id="WP_061835293.1">
    <property type="nucleotide sequence ID" value="NZ_LUKE01000002.1"/>
</dbReference>
<evidence type="ECO:0000256" key="1">
    <source>
        <dbReference type="SAM" id="MobiDB-lite"/>
    </source>
</evidence>
<gene>
    <name evidence="2" type="ORF">AZI86_11295</name>
</gene>
<comment type="caution">
    <text evidence="2">The sequence shown here is derived from an EMBL/GenBank/DDBJ whole genome shotgun (WGS) entry which is preliminary data.</text>
</comment>
<feature type="region of interest" description="Disordered" evidence="1">
    <location>
        <begin position="1"/>
        <end position="47"/>
    </location>
</feature>